<evidence type="ECO:0000313" key="1">
    <source>
        <dbReference type="EMBL" id="EKU95148.1"/>
    </source>
</evidence>
<protein>
    <recommendedName>
        <fullName evidence="3">Dihydrodipicolinate reductase N-terminal domain-containing protein</fullName>
    </recommendedName>
</protein>
<accession>K9EEN8</accession>
<sequence length="35" mass="3851">MRDQIRVVIKGLGVVGKQFVDEVLRRGVDVVGVGR</sequence>
<keyword evidence="2" id="KW-1185">Reference proteome</keyword>
<dbReference type="AlphaFoldDB" id="K9EEN8"/>
<comment type="caution">
    <text evidence="1">The sequence shown here is derived from an EMBL/GenBank/DDBJ whole genome shotgun (WGS) entry which is preliminary data.</text>
</comment>
<dbReference type="Proteomes" id="UP000009888">
    <property type="component" value="Unassembled WGS sequence"/>
</dbReference>
<name>K9EEN8_9ACTO</name>
<dbReference type="HOGENOM" id="CLU_3362765_0_0_11"/>
<gene>
    <name evidence="1" type="ORF">HMPREF9233_00909</name>
</gene>
<organism evidence="1 2">
    <name type="scientific">Actinobaculum massiliense ACS-171-V-Col2</name>
    <dbReference type="NCBI Taxonomy" id="883066"/>
    <lineage>
        <taxon>Bacteria</taxon>
        <taxon>Bacillati</taxon>
        <taxon>Actinomycetota</taxon>
        <taxon>Actinomycetes</taxon>
        <taxon>Actinomycetales</taxon>
        <taxon>Actinomycetaceae</taxon>
        <taxon>Actinobaculum</taxon>
    </lineage>
</organism>
<dbReference type="STRING" id="202789.GCA_001457435_01212"/>
<dbReference type="EMBL" id="AGWL01000005">
    <property type="protein sequence ID" value="EKU95148.1"/>
    <property type="molecule type" value="Genomic_DNA"/>
</dbReference>
<evidence type="ECO:0008006" key="3">
    <source>
        <dbReference type="Google" id="ProtNLM"/>
    </source>
</evidence>
<proteinExistence type="predicted"/>
<evidence type="ECO:0000313" key="2">
    <source>
        <dbReference type="Proteomes" id="UP000009888"/>
    </source>
</evidence>
<reference evidence="1 2" key="1">
    <citation type="submission" date="2012-09" db="EMBL/GenBank/DDBJ databases">
        <title>The Genome Sequence of Actinobaculum massiliae ACS-171-V-COL2.</title>
        <authorList>
            <consortium name="The Broad Institute Genome Sequencing Platform"/>
            <person name="Earl A."/>
            <person name="Ward D."/>
            <person name="Feldgarden M."/>
            <person name="Gevers D."/>
            <person name="Saerens B."/>
            <person name="Vaneechoutte M."/>
            <person name="Walker B."/>
            <person name="Young S.K."/>
            <person name="Zeng Q."/>
            <person name="Gargeya S."/>
            <person name="Fitzgerald M."/>
            <person name="Haas B."/>
            <person name="Abouelleil A."/>
            <person name="Alvarado L."/>
            <person name="Arachchi H.M."/>
            <person name="Berlin A."/>
            <person name="Chapman S.B."/>
            <person name="Goldberg J."/>
            <person name="Griggs A."/>
            <person name="Gujja S."/>
            <person name="Hansen M."/>
            <person name="Howarth C."/>
            <person name="Imamovic A."/>
            <person name="Larimer J."/>
            <person name="McCowen C."/>
            <person name="Montmayeur A."/>
            <person name="Murphy C."/>
            <person name="Neiman D."/>
            <person name="Pearson M."/>
            <person name="Priest M."/>
            <person name="Roberts A."/>
            <person name="Saif S."/>
            <person name="Shea T."/>
            <person name="Sisk P."/>
            <person name="Sykes S."/>
            <person name="Wortman J."/>
            <person name="Nusbaum C."/>
            <person name="Birren B."/>
        </authorList>
    </citation>
    <scope>NUCLEOTIDE SEQUENCE [LARGE SCALE GENOMIC DNA]</scope>
    <source>
        <strain evidence="2">ACS-171-V-Col2</strain>
    </source>
</reference>